<comment type="caution">
    <text evidence="2">The sequence shown here is derived from an EMBL/GenBank/DDBJ whole genome shotgun (WGS) entry which is preliminary data.</text>
</comment>
<evidence type="ECO:0000313" key="3">
    <source>
        <dbReference type="Proteomes" id="UP001501490"/>
    </source>
</evidence>
<dbReference type="Proteomes" id="UP001501490">
    <property type="component" value="Unassembled WGS sequence"/>
</dbReference>
<evidence type="ECO:0000313" key="2">
    <source>
        <dbReference type="EMBL" id="GAA3632929.1"/>
    </source>
</evidence>
<dbReference type="EMBL" id="BAABAB010000031">
    <property type="protein sequence ID" value="GAA3632929.1"/>
    <property type="molecule type" value="Genomic_DNA"/>
</dbReference>
<gene>
    <name evidence="2" type="ORF">GCM10022236_39350</name>
</gene>
<accession>A0ABP7AJ07</accession>
<reference evidence="3" key="1">
    <citation type="journal article" date="2019" name="Int. J. Syst. Evol. Microbiol.">
        <title>The Global Catalogue of Microorganisms (GCM) 10K type strain sequencing project: providing services to taxonomists for standard genome sequencing and annotation.</title>
        <authorList>
            <consortium name="The Broad Institute Genomics Platform"/>
            <consortium name="The Broad Institute Genome Sequencing Center for Infectious Disease"/>
            <person name="Wu L."/>
            <person name="Ma J."/>
        </authorList>
    </citation>
    <scope>NUCLEOTIDE SEQUENCE [LARGE SCALE GENOMIC DNA]</scope>
    <source>
        <strain evidence="3">JCM 16929</strain>
    </source>
</reference>
<organism evidence="2 3">
    <name type="scientific">Microlunatus ginsengisoli</name>
    <dbReference type="NCBI Taxonomy" id="363863"/>
    <lineage>
        <taxon>Bacteria</taxon>
        <taxon>Bacillati</taxon>
        <taxon>Actinomycetota</taxon>
        <taxon>Actinomycetes</taxon>
        <taxon>Propionibacteriales</taxon>
        <taxon>Propionibacteriaceae</taxon>
        <taxon>Microlunatus</taxon>
    </lineage>
</organism>
<sequence length="421" mass="45022">MNDEIDLISDGDGLAVIGDPTAVDRLLSSAGLASKDLELQRRLGSAFSTGAGAAQAGSQVAANSGRWVQLTEQSAKAMKASQLMKGSSAGVNRAVLTTDKGKITGLLEIVKTTPTGMLANPAVLAGAAGIMAQFAMQQTMEEITDYLATIDEKVDDVLRAQKDAALAQVIGVGYVIDEAMSIREEVGRVSEVTWSKVQATSQTIAQAQAYSLLQLDALAEKLEKKSRIGELAKTSREAESKTEEWLAVLARCFQLQDALAVLEIDRVLDAAPEEVDRHRIALHTARRKRREQISRTTERLAARIDAAAGVANAQVLLHPVQAGAVVRSSNRVADDVVVFNQRLGIEADRQSVEAKQWTAAAGEVRDKVLETGTDGVDAAKRLGNKTLDSAKLTTSKLSSGIGQRLSRLHRSDSAKQDDEDQ</sequence>
<evidence type="ECO:0000256" key="1">
    <source>
        <dbReference type="SAM" id="MobiDB-lite"/>
    </source>
</evidence>
<dbReference type="RefSeq" id="WP_344807781.1">
    <property type="nucleotide sequence ID" value="NZ_BAABAB010000031.1"/>
</dbReference>
<keyword evidence="3" id="KW-1185">Reference proteome</keyword>
<proteinExistence type="predicted"/>
<protein>
    <submittedName>
        <fullName evidence="2">Uncharacterized protein</fullName>
    </submittedName>
</protein>
<feature type="compositionally biased region" description="Basic and acidic residues" evidence="1">
    <location>
        <begin position="409"/>
        <end position="421"/>
    </location>
</feature>
<feature type="region of interest" description="Disordered" evidence="1">
    <location>
        <begin position="396"/>
        <end position="421"/>
    </location>
</feature>
<name>A0ABP7AJ07_9ACTN</name>